<name>A0A2X2I4M3_SHIDY</name>
<organism evidence="1 2">
    <name type="scientific">Shigella dysenteriae</name>
    <dbReference type="NCBI Taxonomy" id="622"/>
    <lineage>
        <taxon>Bacteria</taxon>
        <taxon>Pseudomonadati</taxon>
        <taxon>Pseudomonadota</taxon>
        <taxon>Gammaproteobacteria</taxon>
        <taxon>Enterobacterales</taxon>
        <taxon>Enterobacteriaceae</taxon>
        <taxon>Shigella</taxon>
    </lineage>
</organism>
<evidence type="ECO:0000313" key="1">
    <source>
        <dbReference type="EMBL" id="SPZ77247.1"/>
    </source>
</evidence>
<reference evidence="1 2" key="1">
    <citation type="submission" date="2018-06" db="EMBL/GenBank/DDBJ databases">
        <authorList>
            <consortium name="Pathogen Informatics"/>
            <person name="Doyle S."/>
        </authorList>
    </citation>
    <scope>NUCLEOTIDE SEQUENCE [LARGE SCALE GENOMIC DNA]</scope>
    <source>
        <strain evidence="1 2">NCTC4837</strain>
    </source>
</reference>
<dbReference type="Proteomes" id="UP000251082">
    <property type="component" value="Unassembled WGS sequence"/>
</dbReference>
<accession>A0A2X2I4M3</accession>
<gene>
    <name evidence="1" type="ORF">NCTC4837_01961</name>
</gene>
<proteinExistence type="predicted"/>
<dbReference type="AlphaFoldDB" id="A0A2X2I4M3"/>
<dbReference type="EMBL" id="UAUQ01000004">
    <property type="protein sequence ID" value="SPZ77247.1"/>
    <property type="molecule type" value="Genomic_DNA"/>
</dbReference>
<evidence type="ECO:0000313" key="2">
    <source>
        <dbReference type="Proteomes" id="UP000251082"/>
    </source>
</evidence>
<sequence length="87" mass="8969">MPQRTINALVTIKTPMASLSVSPCNPVTNKAAPGVDHAVRIGTRYHNVRVSVLTPIASPSAVIQPEICAVVAPATIAACQIIAAELA</sequence>
<protein>
    <submittedName>
        <fullName evidence="1">Uncharacterized protein</fullName>
    </submittedName>
</protein>